<dbReference type="Gene3D" id="3.40.50.1820">
    <property type="entry name" value="alpha/beta hydrolase"/>
    <property type="match status" value="1"/>
</dbReference>
<name>A0ABT3U019_9ACTN</name>
<feature type="chain" id="PRO_5045642763" evidence="1">
    <location>
        <begin position="28"/>
        <end position="231"/>
    </location>
</feature>
<dbReference type="RefSeq" id="WP_266603029.1">
    <property type="nucleotide sequence ID" value="NZ_JAPHNL010000277.1"/>
</dbReference>
<accession>A0ABT3U019</accession>
<evidence type="ECO:0000256" key="1">
    <source>
        <dbReference type="SAM" id="SignalP"/>
    </source>
</evidence>
<dbReference type="Proteomes" id="UP001163064">
    <property type="component" value="Unassembled WGS sequence"/>
</dbReference>
<sequence length="231" mass="24456">MRRRLSFLLTVPVLLAGLLAAAPAATAAAPFAASAHRPVILVHGYNADPGVWGQFADDLKASGYQDDEVFRWGYDTSRSVNEVLAGQFAAYVDSVRAQTGADQVDIVAHSFGSLPTRWYLKFGGGATHVAHWVSLGGPNHGTYTAWACALWSQACRDMSPGSYVQDRLASGDETPGGTRYATFWSSCDEVIDPDDSVPLSGATNTAAGCLAHNDLLTDDGVSQGVRSFLAS</sequence>
<evidence type="ECO:0000313" key="2">
    <source>
        <dbReference type="EMBL" id="MCX3062657.1"/>
    </source>
</evidence>
<proteinExistence type="predicted"/>
<comment type="caution">
    <text evidence="2">The sequence shown here is derived from an EMBL/GenBank/DDBJ whole genome shotgun (WGS) entry which is preliminary data.</text>
</comment>
<keyword evidence="3" id="KW-1185">Reference proteome</keyword>
<dbReference type="PANTHER" id="PTHR32015:SF1">
    <property type="entry name" value="LIPASE"/>
    <property type="match status" value="1"/>
</dbReference>
<dbReference type="EMBL" id="JAPHNL010000277">
    <property type="protein sequence ID" value="MCX3062657.1"/>
    <property type="molecule type" value="Genomic_DNA"/>
</dbReference>
<protein>
    <submittedName>
        <fullName evidence="2">Triacylglycerol lipase</fullName>
    </submittedName>
</protein>
<organism evidence="2 3">
    <name type="scientific">Streptomyces beihaiensis</name>
    <dbReference type="NCBI Taxonomy" id="2984495"/>
    <lineage>
        <taxon>Bacteria</taxon>
        <taxon>Bacillati</taxon>
        <taxon>Actinomycetota</taxon>
        <taxon>Actinomycetes</taxon>
        <taxon>Kitasatosporales</taxon>
        <taxon>Streptomycetaceae</taxon>
        <taxon>Streptomyces</taxon>
    </lineage>
</organism>
<keyword evidence="1" id="KW-0732">Signal</keyword>
<reference evidence="2" key="1">
    <citation type="submission" date="2022-10" db="EMBL/GenBank/DDBJ databases">
        <title>Streptomyces beihaiensis sp. nov., a chitin degrading actinobacterium, isolated from shrimp pond soil.</title>
        <authorList>
            <person name="Xie J."/>
            <person name="Shen N."/>
        </authorList>
    </citation>
    <scope>NUCLEOTIDE SEQUENCE</scope>
    <source>
        <strain evidence="2">GXMU-J5</strain>
    </source>
</reference>
<dbReference type="Pfam" id="PF01674">
    <property type="entry name" value="Lipase_2"/>
    <property type="match status" value="1"/>
</dbReference>
<dbReference type="PANTHER" id="PTHR32015">
    <property type="entry name" value="FASTING INDUCED LIPASE"/>
    <property type="match status" value="1"/>
</dbReference>
<gene>
    <name evidence="2" type="ORF">OFY01_23450</name>
</gene>
<dbReference type="InterPro" id="IPR029058">
    <property type="entry name" value="AB_hydrolase_fold"/>
</dbReference>
<evidence type="ECO:0000313" key="3">
    <source>
        <dbReference type="Proteomes" id="UP001163064"/>
    </source>
</evidence>
<feature type="signal peptide" evidence="1">
    <location>
        <begin position="1"/>
        <end position="27"/>
    </location>
</feature>
<dbReference type="SUPFAM" id="SSF53474">
    <property type="entry name" value="alpha/beta-Hydrolases"/>
    <property type="match status" value="1"/>
</dbReference>
<dbReference type="InterPro" id="IPR002918">
    <property type="entry name" value="Lipase_EstA/Esterase_EstB"/>
</dbReference>